<feature type="compositionally biased region" description="Polar residues" evidence="1">
    <location>
        <begin position="82"/>
        <end position="94"/>
    </location>
</feature>
<feature type="compositionally biased region" description="Low complexity" evidence="1">
    <location>
        <begin position="145"/>
        <end position="158"/>
    </location>
</feature>
<dbReference type="EMBL" id="ML122270">
    <property type="protein sequence ID" value="RPD59350.1"/>
    <property type="molecule type" value="Genomic_DNA"/>
</dbReference>
<proteinExistence type="predicted"/>
<reference evidence="2" key="1">
    <citation type="journal article" date="2018" name="Genome Biol. Evol.">
        <title>Genomics and development of Lentinus tigrinus, a white-rot wood-decaying mushroom with dimorphic fruiting bodies.</title>
        <authorList>
            <person name="Wu B."/>
            <person name="Xu Z."/>
            <person name="Knudson A."/>
            <person name="Carlson A."/>
            <person name="Chen N."/>
            <person name="Kovaka S."/>
            <person name="LaButti K."/>
            <person name="Lipzen A."/>
            <person name="Pennachio C."/>
            <person name="Riley R."/>
            <person name="Schakwitz W."/>
            <person name="Umezawa K."/>
            <person name="Ohm R.A."/>
            <person name="Grigoriev I.V."/>
            <person name="Nagy L.G."/>
            <person name="Gibbons J."/>
            <person name="Hibbett D."/>
        </authorList>
    </citation>
    <scope>NUCLEOTIDE SEQUENCE [LARGE SCALE GENOMIC DNA]</scope>
    <source>
        <strain evidence="2">ALCF2SS1-6</strain>
    </source>
</reference>
<feature type="region of interest" description="Disordered" evidence="1">
    <location>
        <begin position="49"/>
        <end position="129"/>
    </location>
</feature>
<feature type="compositionally biased region" description="Basic and acidic residues" evidence="1">
    <location>
        <begin position="53"/>
        <end position="65"/>
    </location>
</feature>
<sequence length="232" mass="24603">MAPVGPSRSHWPTAGTRTLAASISSLLVSLSFHGICGTIVCSVSAQAKVPGRTGEHAHAQDKIGMTREVPCQPPSPSHVLAVSTTEDSPSSVVGSSHALGPPTSSSPTFASSDTTKRAHERSRPREPLYLASAECRGPRPCRTRPSSQCSARRASSCPQGSRRNGCAYARRCTSRGEPSTSLIGSARRCAHHVLRHVLQPRTHPPTPSLLMYFAHDVLSACIVDQNEPGTNL</sequence>
<gene>
    <name evidence="2" type="ORF">L227DRAFT_158583</name>
</gene>
<feature type="region of interest" description="Disordered" evidence="1">
    <location>
        <begin position="141"/>
        <end position="160"/>
    </location>
</feature>
<feature type="compositionally biased region" description="Basic and acidic residues" evidence="1">
    <location>
        <begin position="114"/>
        <end position="126"/>
    </location>
</feature>
<dbReference type="AlphaFoldDB" id="A0A5C2S6L9"/>
<evidence type="ECO:0000256" key="1">
    <source>
        <dbReference type="SAM" id="MobiDB-lite"/>
    </source>
</evidence>
<evidence type="ECO:0000313" key="3">
    <source>
        <dbReference type="Proteomes" id="UP000313359"/>
    </source>
</evidence>
<evidence type="ECO:0000313" key="2">
    <source>
        <dbReference type="EMBL" id="RPD59350.1"/>
    </source>
</evidence>
<feature type="compositionally biased region" description="Low complexity" evidence="1">
    <location>
        <begin position="101"/>
        <end position="113"/>
    </location>
</feature>
<keyword evidence="3" id="KW-1185">Reference proteome</keyword>
<accession>A0A5C2S6L9</accession>
<protein>
    <submittedName>
        <fullName evidence="2">Uncharacterized protein</fullName>
    </submittedName>
</protein>
<dbReference type="Proteomes" id="UP000313359">
    <property type="component" value="Unassembled WGS sequence"/>
</dbReference>
<name>A0A5C2S6L9_9APHY</name>
<organism evidence="2 3">
    <name type="scientific">Lentinus tigrinus ALCF2SS1-6</name>
    <dbReference type="NCBI Taxonomy" id="1328759"/>
    <lineage>
        <taxon>Eukaryota</taxon>
        <taxon>Fungi</taxon>
        <taxon>Dikarya</taxon>
        <taxon>Basidiomycota</taxon>
        <taxon>Agaricomycotina</taxon>
        <taxon>Agaricomycetes</taxon>
        <taxon>Polyporales</taxon>
        <taxon>Polyporaceae</taxon>
        <taxon>Lentinus</taxon>
    </lineage>
</organism>